<feature type="domain" description="GGDEF" evidence="3">
    <location>
        <begin position="408"/>
        <end position="542"/>
    </location>
</feature>
<dbReference type="SUPFAM" id="SSF141868">
    <property type="entry name" value="EAL domain-like"/>
    <property type="match status" value="1"/>
</dbReference>
<protein>
    <submittedName>
        <fullName evidence="4">EAL domain-containing protein</fullName>
    </submittedName>
</protein>
<dbReference type="Pfam" id="PF00990">
    <property type="entry name" value="GGDEF"/>
    <property type="match status" value="1"/>
</dbReference>
<dbReference type="InterPro" id="IPR035965">
    <property type="entry name" value="PAS-like_dom_sf"/>
</dbReference>
<dbReference type="NCBIfam" id="TIGR00254">
    <property type="entry name" value="GGDEF"/>
    <property type="match status" value="1"/>
</dbReference>
<dbReference type="InterPro" id="IPR043128">
    <property type="entry name" value="Rev_trsase/Diguanyl_cyclase"/>
</dbReference>
<name>A0ABT5L6U7_9ALTE</name>
<evidence type="ECO:0000256" key="1">
    <source>
        <dbReference type="SAM" id="Phobius"/>
    </source>
</evidence>
<proteinExistence type="predicted"/>
<dbReference type="InterPro" id="IPR035919">
    <property type="entry name" value="EAL_sf"/>
</dbReference>
<reference evidence="4 5" key="1">
    <citation type="submission" date="2022-10" db="EMBL/GenBank/DDBJ databases">
        <title>Alteromonas sp. chi3 Genome sequencing.</title>
        <authorList>
            <person name="Park S."/>
        </authorList>
    </citation>
    <scope>NUCLEOTIDE SEQUENCE [LARGE SCALE GENOMIC DNA]</scope>
    <source>
        <strain evidence="5">chi3</strain>
    </source>
</reference>
<dbReference type="PANTHER" id="PTHR44757">
    <property type="entry name" value="DIGUANYLATE CYCLASE DGCP"/>
    <property type="match status" value="1"/>
</dbReference>
<dbReference type="PROSITE" id="PS50883">
    <property type="entry name" value="EAL"/>
    <property type="match status" value="1"/>
</dbReference>
<dbReference type="CDD" id="cd00130">
    <property type="entry name" value="PAS"/>
    <property type="match status" value="1"/>
</dbReference>
<keyword evidence="1" id="KW-0472">Membrane</keyword>
<dbReference type="CDD" id="cd01948">
    <property type="entry name" value="EAL"/>
    <property type="match status" value="1"/>
</dbReference>
<dbReference type="Gene3D" id="3.30.70.270">
    <property type="match status" value="1"/>
</dbReference>
<dbReference type="InterPro" id="IPR052155">
    <property type="entry name" value="Biofilm_reg_signaling"/>
</dbReference>
<dbReference type="InterPro" id="IPR048533">
    <property type="entry name" value="VUPS"/>
</dbReference>
<dbReference type="SMART" id="SM00091">
    <property type="entry name" value="PAS"/>
    <property type="match status" value="1"/>
</dbReference>
<evidence type="ECO:0000259" key="3">
    <source>
        <dbReference type="PROSITE" id="PS50887"/>
    </source>
</evidence>
<dbReference type="SUPFAM" id="SSF55073">
    <property type="entry name" value="Nucleotide cyclase"/>
    <property type="match status" value="1"/>
</dbReference>
<comment type="caution">
    <text evidence="4">The sequence shown here is derived from an EMBL/GenBank/DDBJ whole genome shotgun (WGS) entry which is preliminary data.</text>
</comment>
<dbReference type="InterPro" id="IPR001633">
    <property type="entry name" value="EAL_dom"/>
</dbReference>
<feature type="transmembrane region" description="Helical" evidence="1">
    <location>
        <begin position="190"/>
        <end position="217"/>
    </location>
</feature>
<dbReference type="PROSITE" id="PS50887">
    <property type="entry name" value="GGDEF"/>
    <property type="match status" value="1"/>
</dbReference>
<evidence type="ECO:0000313" key="4">
    <source>
        <dbReference type="EMBL" id="MDC8832789.1"/>
    </source>
</evidence>
<keyword evidence="1" id="KW-0812">Transmembrane</keyword>
<feature type="transmembrane region" description="Helical" evidence="1">
    <location>
        <begin position="159"/>
        <end position="184"/>
    </location>
</feature>
<dbReference type="EMBL" id="JAQQXP010000003">
    <property type="protein sequence ID" value="MDC8832789.1"/>
    <property type="molecule type" value="Genomic_DNA"/>
</dbReference>
<dbReference type="Pfam" id="PF00563">
    <property type="entry name" value="EAL"/>
    <property type="match status" value="1"/>
</dbReference>
<dbReference type="Gene3D" id="3.30.450.20">
    <property type="entry name" value="PAS domain"/>
    <property type="match status" value="1"/>
</dbReference>
<dbReference type="RefSeq" id="WP_273642646.1">
    <property type="nucleotide sequence ID" value="NZ_JAQQXP010000003.1"/>
</dbReference>
<keyword evidence="5" id="KW-1185">Reference proteome</keyword>
<gene>
    <name evidence="4" type="ORF">OIK42_18715</name>
</gene>
<feature type="domain" description="EAL" evidence="2">
    <location>
        <begin position="551"/>
        <end position="802"/>
    </location>
</feature>
<keyword evidence="1" id="KW-1133">Transmembrane helix</keyword>
<evidence type="ECO:0000259" key="2">
    <source>
        <dbReference type="PROSITE" id="PS50883"/>
    </source>
</evidence>
<dbReference type="SMART" id="SM00052">
    <property type="entry name" value="EAL"/>
    <property type="match status" value="1"/>
</dbReference>
<dbReference type="Proteomes" id="UP001218788">
    <property type="component" value="Unassembled WGS sequence"/>
</dbReference>
<dbReference type="InterPro" id="IPR029787">
    <property type="entry name" value="Nucleotide_cyclase"/>
</dbReference>
<accession>A0ABT5L6U7</accession>
<sequence>MQFGIYCLFPLILTFEKNPQTRRVSFYVYISLVLLMGGFLGAVYHANLPGEVYISGGTLAYGGFIMAGVLMAFIENDAFILRNIIRLVAMVGVFKVALFTSIAQTLVSSEVGNPLNTPAALFEISIPLIAIGAVLIIIELYTLFFMFDRLKSRLSNYALLSAAYSLCFVFVIIADGVLFPLLALDMSGEVFTLIIGNLSGKVVIALSFGLFLFCFMLTNKTRMKKALSDPLVDWRLLLSSSSKIVATLESNEQQLRQAKTVFEQSREGIAVLNKHYCIINTNKAFQTLFNEQQPSDLHNQNLLDLFELHARQDAIDEHLKKSSSWTDEVAWRDNDKLQYGLLTLVVVENRHQGLTTYTATLTNISELVEAREELRHLAHHDVLTNLPNRRALQIELESAQSSLRNDATIYALLLIDLDNFKQINDSLGHSIGDKLLIQISRRLSPVLPPQARLFRIGGDEFSLFYKQPAEAASVIQLANAIRLQLSYPYDIGSSVPVYIDCCIGISWYPNHAQSLAELYQQADTALYWAKGLGKGTVKVYQSVMTESRLSTLTMESALRDAIKAGQIKAYLQPKVDIRHGRVVGAEVLARWIMPDGQSISPDIFIALAEDTGLIEPLTQSIMLSACEALQQIKPLVTSSFKLAVNISARQLINDNLCADLKAIIDGSNLSANHFELELTETALIDVNLGTLATFKLAGFTLALDDFGTGYSSLSYLNKLPVDTLKIDKSFITSIPGEPSSCNLTRSIIKIADDLGCDVVAEGVETAQQLQFLVDEKCAYAQGFLYSKPLPITEFVDYLRANQQRNKKGSQ</sequence>
<organism evidence="4 5">
    <name type="scientific">Alteromonas gilva</name>
    <dbReference type="NCBI Taxonomy" id="2987522"/>
    <lineage>
        <taxon>Bacteria</taxon>
        <taxon>Pseudomonadati</taxon>
        <taxon>Pseudomonadota</taxon>
        <taxon>Gammaproteobacteria</taxon>
        <taxon>Alteromonadales</taxon>
        <taxon>Alteromonadaceae</taxon>
        <taxon>Alteromonas/Salinimonas group</taxon>
        <taxon>Alteromonas</taxon>
    </lineage>
</organism>
<evidence type="ECO:0000313" key="5">
    <source>
        <dbReference type="Proteomes" id="UP001218788"/>
    </source>
</evidence>
<feature type="transmembrane region" description="Helical" evidence="1">
    <location>
        <begin position="52"/>
        <end position="73"/>
    </location>
</feature>
<dbReference type="Gene3D" id="3.20.20.450">
    <property type="entry name" value="EAL domain"/>
    <property type="match status" value="1"/>
</dbReference>
<dbReference type="SMART" id="SM00267">
    <property type="entry name" value="GGDEF"/>
    <property type="match status" value="1"/>
</dbReference>
<dbReference type="Pfam" id="PF13426">
    <property type="entry name" value="PAS_9"/>
    <property type="match status" value="1"/>
</dbReference>
<dbReference type="InterPro" id="IPR000014">
    <property type="entry name" value="PAS"/>
</dbReference>
<dbReference type="Pfam" id="PF20973">
    <property type="entry name" value="VUPS"/>
    <property type="match status" value="1"/>
</dbReference>
<dbReference type="SUPFAM" id="SSF55785">
    <property type="entry name" value="PYP-like sensor domain (PAS domain)"/>
    <property type="match status" value="1"/>
</dbReference>
<dbReference type="CDD" id="cd01949">
    <property type="entry name" value="GGDEF"/>
    <property type="match status" value="1"/>
</dbReference>
<feature type="transmembrane region" description="Helical" evidence="1">
    <location>
        <begin position="26"/>
        <end position="46"/>
    </location>
</feature>
<feature type="transmembrane region" description="Helical" evidence="1">
    <location>
        <begin position="124"/>
        <end position="147"/>
    </location>
</feature>
<feature type="transmembrane region" description="Helical" evidence="1">
    <location>
        <begin position="85"/>
        <end position="104"/>
    </location>
</feature>
<dbReference type="InterPro" id="IPR000160">
    <property type="entry name" value="GGDEF_dom"/>
</dbReference>
<dbReference type="PANTHER" id="PTHR44757:SF2">
    <property type="entry name" value="BIOFILM ARCHITECTURE MAINTENANCE PROTEIN MBAA"/>
    <property type="match status" value="1"/>
</dbReference>